<organism evidence="1">
    <name type="scientific">Arundo donax</name>
    <name type="common">Giant reed</name>
    <name type="synonym">Donax arundinaceus</name>
    <dbReference type="NCBI Taxonomy" id="35708"/>
    <lineage>
        <taxon>Eukaryota</taxon>
        <taxon>Viridiplantae</taxon>
        <taxon>Streptophyta</taxon>
        <taxon>Embryophyta</taxon>
        <taxon>Tracheophyta</taxon>
        <taxon>Spermatophyta</taxon>
        <taxon>Magnoliopsida</taxon>
        <taxon>Liliopsida</taxon>
        <taxon>Poales</taxon>
        <taxon>Poaceae</taxon>
        <taxon>PACMAD clade</taxon>
        <taxon>Arundinoideae</taxon>
        <taxon>Arundineae</taxon>
        <taxon>Arundo</taxon>
    </lineage>
</organism>
<proteinExistence type="predicted"/>
<sequence length="27" mass="3149">MVPLLSRIKMKYLSNILAYNHLSSKEV</sequence>
<evidence type="ECO:0000313" key="1">
    <source>
        <dbReference type="EMBL" id="JAD19152.1"/>
    </source>
</evidence>
<protein>
    <submittedName>
        <fullName evidence="1">Uncharacterized protein</fullName>
    </submittedName>
</protein>
<reference evidence="1" key="2">
    <citation type="journal article" date="2015" name="Data Brief">
        <title>Shoot transcriptome of the giant reed, Arundo donax.</title>
        <authorList>
            <person name="Barrero R.A."/>
            <person name="Guerrero F.D."/>
            <person name="Moolhuijzen P."/>
            <person name="Goolsby J.A."/>
            <person name="Tidwell J."/>
            <person name="Bellgard S.E."/>
            <person name="Bellgard M.I."/>
        </authorList>
    </citation>
    <scope>NUCLEOTIDE SEQUENCE</scope>
    <source>
        <tissue evidence="1">Shoot tissue taken approximately 20 cm above the soil surface</tissue>
    </source>
</reference>
<name>A0A0A8Y5D7_ARUDO</name>
<dbReference type="AlphaFoldDB" id="A0A0A8Y5D7"/>
<accession>A0A0A8Y5D7</accession>
<dbReference type="EMBL" id="GBRH01278743">
    <property type="protein sequence ID" value="JAD19152.1"/>
    <property type="molecule type" value="Transcribed_RNA"/>
</dbReference>
<reference evidence="1" key="1">
    <citation type="submission" date="2014-09" db="EMBL/GenBank/DDBJ databases">
        <authorList>
            <person name="Magalhaes I.L.F."/>
            <person name="Oliveira U."/>
            <person name="Santos F.R."/>
            <person name="Vidigal T.H.D.A."/>
            <person name="Brescovit A.D."/>
            <person name="Santos A.J."/>
        </authorList>
    </citation>
    <scope>NUCLEOTIDE SEQUENCE</scope>
    <source>
        <tissue evidence="1">Shoot tissue taken approximately 20 cm above the soil surface</tissue>
    </source>
</reference>